<accession>A0A812UNX6</accession>
<gene>
    <name evidence="1" type="ORF">SNAT2548_LOCUS33580</name>
</gene>
<dbReference type="Proteomes" id="UP000604046">
    <property type="component" value="Unassembled WGS sequence"/>
</dbReference>
<sequence length="153" mass="15914">MQLPLLEVYCVVCNFTSPILHGSVCSHVCFARHSVQSTPACCQCRCLLKAWQRKVDVAFGYSQATASGPLEPAFMPPVMPPAAPPAAPPAVPPGGKSAAKSILLCVDPAARTGNFHMGGCGQVLQQPMPMMMAGNTVSAAVLLVESLPGVVLI</sequence>
<evidence type="ECO:0000313" key="1">
    <source>
        <dbReference type="EMBL" id="CAE7589486.1"/>
    </source>
</evidence>
<comment type="caution">
    <text evidence="1">The sequence shown here is derived from an EMBL/GenBank/DDBJ whole genome shotgun (WGS) entry which is preliminary data.</text>
</comment>
<dbReference type="EMBL" id="CAJNDS010002765">
    <property type="protein sequence ID" value="CAE7589486.1"/>
    <property type="molecule type" value="Genomic_DNA"/>
</dbReference>
<proteinExistence type="predicted"/>
<evidence type="ECO:0000313" key="2">
    <source>
        <dbReference type="Proteomes" id="UP000604046"/>
    </source>
</evidence>
<organism evidence="1 2">
    <name type="scientific">Symbiodinium natans</name>
    <dbReference type="NCBI Taxonomy" id="878477"/>
    <lineage>
        <taxon>Eukaryota</taxon>
        <taxon>Sar</taxon>
        <taxon>Alveolata</taxon>
        <taxon>Dinophyceae</taxon>
        <taxon>Suessiales</taxon>
        <taxon>Symbiodiniaceae</taxon>
        <taxon>Symbiodinium</taxon>
    </lineage>
</organism>
<keyword evidence="2" id="KW-1185">Reference proteome</keyword>
<protein>
    <submittedName>
        <fullName evidence="1">Uncharacterized protein</fullName>
    </submittedName>
</protein>
<name>A0A812UNX6_9DINO</name>
<reference evidence="1" key="1">
    <citation type="submission" date="2021-02" db="EMBL/GenBank/DDBJ databases">
        <authorList>
            <person name="Dougan E. K."/>
            <person name="Rhodes N."/>
            <person name="Thang M."/>
            <person name="Chan C."/>
        </authorList>
    </citation>
    <scope>NUCLEOTIDE SEQUENCE</scope>
</reference>
<dbReference type="AlphaFoldDB" id="A0A812UNX6"/>